<evidence type="ECO:0000259" key="2">
    <source>
        <dbReference type="Pfam" id="PF08450"/>
    </source>
</evidence>
<organism evidence="3 4">
    <name type="scientific">Rhodopseudomonas palustris</name>
    <dbReference type="NCBI Taxonomy" id="1076"/>
    <lineage>
        <taxon>Bacteria</taxon>
        <taxon>Pseudomonadati</taxon>
        <taxon>Pseudomonadota</taxon>
        <taxon>Alphaproteobacteria</taxon>
        <taxon>Hyphomicrobiales</taxon>
        <taxon>Nitrobacteraceae</taxon>
        <taxon>Rhodopseudomonas</taxon>
    </lineage>
</organism>
<proteinExistence type="predicted"/>
<reference evidence="3" key="1">
    <citation type="submission" date="2020-07" db="EMBL/GenBank/DDBJ databases">
        <title>Huge and variable diversity of episymbiotic CPR bacteria and DPANN archaea in groundwater ecosystems.</title>
        <authorList>
            <person name="He C.Y."/>
            <person name="Keren R."/>
            <person name="Whittaker M."/>
            <person name="Farag I.F."/>
            <person name="Doudna J."/>
            <person name="Cate J.H.D."/>
            <person name="Banfield J.F."/>
        </authorList>
    </citation>
    <scope>NUCLEOTIDE SEQUENCE</scope>
    <source>
        <strain evidence="3">NC_groundwater_1818_Pr3_B-0.1um_66_35</strain>
    </source>
</reference>
<evidence type="ECO:0000256" key="1">
    <source>
        <dbReference type="SAM" id="SignalP"/>
    </source>
</evidence>
<gene>
    <name evidence="3" type="ORF">HZA66_07805</name>
</gene>
<dbReference type="EMBL" id="JACRJB010000021">
    <property type="protein sequence ID" value="MBI5129332.1"/>
    <property type="molecule type" value="Genomic_DNA"/>
</dbReference>
<dbReference type="InterPro" id="IPR013658">
    <property type="entry name" value="SGL"/>
</dbReference>
<dbReference type="Pfam" id="PF08450">
    <property type="entry name" value="SGL"/>
    <property type="match status" value="1"/>
</dbReference>
<keyword evidence="1" id="KW-0732">Signal</keyword>
<comment type="caution">
    <text evidence="3">The sequence shown here is derived from an EMBL/GenBank/DDBJ whole genome shotgun (WGS) entry which is preliminary data.</text>
</comment>
<accession>A0A933RYF5</accession>
<evidence type="ECO:0000313" key="3">
    <source>
        <dbReference type="EMBL" id="MBI5129332.1"/>
    </source>
</evidence>
<dbReference type="InterPro" id="IPR051262">
    <property type="entry name" value="SMP-30/CGR1_Lactonase"/>
</dbReference>
<dbReference type="AlphaFoldDB" id="A0A933RYF5"/>
<name>A0A933RYF5_RHOPL</name>
<sequence length="317" mass="33631">MATTSGRTFWCRCSAALSSAVLIAVATAAVADPALFQSSQLTPAGEYTFGIEGPAVDAAGNLFVVNFGKPGTIGRLAAGASTSEKYIDLPDGSVGVSLRFARDGAMYIADYKRHTIFTLAPESREPAVWFQSDAMSQPNDLTIARDGTLYASDPDWKGRSGRIWRIAKSADSTVQGTPMPAPRAMGTTNGIDLSPDGRTLYVGESNSGQVWSYTIAGLALTNPRLLATFEPNTIDGLRTDVAGRLLIARILKGQIAIVAPSGKPIRAVVLKGKEPTNLAFGGPDGKTVYVTQRQGGYIETFRTDQQGRERCVVMGTC</sequence>
<feature type="domain" description="SMP-30/Gluconolactonase/LRE-like region" evidence="2">
    <location>
        <begin position="80"/>
        <end position="292"/>
    </location>
</feature>
<feature type="chain" id="PRO_5036736811" evidence="1">
    <location>
        <begin position="29"/>
        <end position="317"/>
    </location>
</feature>
<dbReference type="PANTHER" id="PTHR47572:SF5">
    <property type="entry name" value="BLR2277 PROTEIN"/>
    <property type="match status" value="1"/>
</dbReference>
<dbReference type="InterPro" id="IPR011042">
    <property type="entry name" value="6-blade_b-propeller_TolB-like"/>
</dbReference>
<evidence type="ECO:0000313" key="4">
    <source>
        <dbReference type="Proteomes" id="UP000782519"/>
    </source>
</evidence>
<protein>
    <submittedName>
        <fullName evidence="3">SMP-30/gluconolactonase/LRE family protein</fullName>
    </submittedName>
</protein>
<dbReference type="Proteomes" id="UP000782519">
    <property type="component" value="Unassembled WGS sequence"/>
</dbReference>
<dbReference type="SUPFAM" id="SSF63829">
    <property type="entry name" value="Calcium-dependent phosphotriesterase"/>
    <property type="match status" value="1"/>
</dbReference>
<dbReference type="Gene3D" id="2.120.10.30">
    <property type="entry name" value="TolB, C-terminal domain"/>
    <property type="match status" value="1"/>
</dbReference>
<dbReference type="PANTHER" id="PTHR47572">
    <property type="entry name" value="LIPOPROTEIN-RELATED"/>
    <property type="match status" value="1"/>
</dbReference>
<feature type="signal peptide" evidence="1">
    <location>
        <begin position="1"/>
        <end position="28"/>
    </location>
</feature>